<dbReference type="GeneID" id="54423773"/>
<sequence length="257" mass="28369">MAFSSGLGDGADNMRYPPQSPDRDSSFSTYTSSNLRGIGTQMHTQTSQPSTMADPRASLHRRFTTNTITTLPTLSSLSLSPLSPIGQQRRQAAEHIDVLSSAFNTKIQAFDKKKAEQAFLREQRRRFQSEMDFFDRQSGQDDDMFRQQDSEFGTLLGPQSEPTTPPELRESNGFASYSRGTRYSLSGSSMSSALGFGTPFSSMATRSGSQAFIPPQTQSMMSHNPSKSVPGSRRNSEEEDEVEHELPMLNAHSGTKT</sequence>
<name>A0A6G1FYJ1_9PEZI</name>
<proteinExistence type="predicted"/>
<keyword evidence="3" id="KW-1185">Reference proteome</keyword>
<evidence type="ECO:0000313" key="2">
    <source>
        <dbReference type="EMBL" id="KAF1810935.1"/>
    </source>
</evidence>
<feature type="compositionally biased region" description="Polar residues" evidence="1">
    <location>
        <begin position="26"/>
        <end position="51"/>
    </location>
</feature>
<feature type="compositionally biased region" description="Polar residues" evidence="1">
    <location>
        <begin position="199"/>
        <end position="229"/>
    </location>
</feature>
<dbReference type="AlphaFoldDB" id="A0A6G1FYJ1"/>
<reference evidence="2 4" key="1">
    <citation type="submission" date="2020-01" db="EMBL/GenBank/DDBJ databases">
        <authorList>
            <consortium name="DOE Joint Genome Institute"/>
            <person name="Haridas S."/>
            <person name="Albert R."/>
            <person name="Binder M."/>
            <person name="Bloem J."/>
            <person name="Labutti K."/>
            <person name="Salamov A."/>
            <person name="Andreopoulos B."/>
            <person name="Baker S.E."/>
            <person name="Barry K."/>
            <person name="Bills G."/>
            <person name="Bluhm B.H."/>
            <person name="Cannon C."/>
            <person name="Castanera R."/>
            <person name="Culley D.E."/>
            <person name="Daum C."/>
            <person name="Ezra D."/>
            <person name="Gonzalez J.B."/>
            <person name="Henrissat B."/>
            <person name="Kuo A."/>
            <person name="Liang C."/>
            <person name="Lipzen A."/>
            <person name="Lutzoni F."/>
            <person name="Magnuson J."/>
            <person name="Mondo S."/>
            <person name="Nolan M."/>
            <person name="Ohm R."/>
            <person name="Pangilinan J."/>
            <person name="Park H.-J."/>
            <person name="Ramirez L."/>
            <person name="Alfaro M."/>
            <person name="Sun H."/>
            <person name="Tritt A."/>
            <person name="Yoshinaga Y."/>
            <person name="Zwiers L.-H."/>
            <person name="Turgeon B.G."/>
            <person name="Goodwin S.B."/>
            <person name="Spatafora J.W."/>
            <person name="Crous P.W."/>
            <person name="Grigoriev I.V."/>
        </authorList>
    </citation>
    <scope>NUCLEOTIDE SEQUENCE</scope>
    <source>
        <strain evidence="2 4">CBS 781.70</strain>
    </source>
</reference>
<feature type="region of interest" description="Disordered" evidence="1">
    <location>
        <begin position="150"/>
        <end position="257"/>
    </location>
</feature>
<dbReference type="RefSeq" id="XP_033532566.1">
    <property type="nucleotide sequence ID" value="XM_033683203.1"/>
</dbReference>
<gene>
    <name evidence="2 4" type="ORF">P152DRAFT_72111</name>
</gene>
<dbReference type="Proteomes" id="UP000504638">
    <property type="component" value="Unplaced"/>
</dbReference>
<evidence type="ECO:0000313" key="3">
    <source>
        <dbReference type="Proteomes" id="UP000504638"/>
    </source>
</evidence>
<organism evidence="2">
    <name type="scientific">Eremomyces bilateralis CBS 781.70</name>
    <dbReference type="NCBI Taxonomy" id="1392243"/>
    <lineage>
        <taxon>Eukaryota</taxon>
        <taxon>Fungi</taxon>
        <taxon>Dikarya</taxon>
        <taxon>Ascomycota</taxon>
        <taxon>Pezizomycotina</taxon>
        <taxon>Dothideomycetes</taxon>
        <taxon>Dothideomycetes incertae sedis</taxon>
        <taxon>Eremomycetales</taxon>
        <taxon>Eremomycetaceae</taxon>
        <taxon>Eremomyces</taxon>
    </lineage>
</organism>
<dbReference type="EMBL" id="ML975163">
    <property type="protein sequence ID" value="KAF1810935.1"/>
    <property type="molecule type" value="Genomic_DNA"/>
</dbReference>
<feature type="compositionally biased region" description="Low complexity" evidence="1">
    <location>
        <begin position="184"/>
        <end position="195"/>
    </location>
</feature>
<reference evidence="4" key="3">
    <citation type="submission" date="2025-04" db="UniProtKB">
        <authorList>
            <consortium name="RefSeq"/>
        </authorList>
    </citation>
    <scope>IDENTIFICATION</scope>
    <source>
        <strain evidence="4">CBS 781.70</strain>
    </source>
</reference>
<reference evidence="4" key="2">
    <citation type="submission" date="2020-04" db="EMBL/GenBank/DDBJ databases">
        <authorList>
            <consortium name="NCBI Genome Project"/>
        </authorList>
    </citation>
    <scope>NUCLEOTIDE SEQUENCE</scope>
    <source>
        <strain evidence="4">CBS 781.70</strain>
    </source>
</reference>
<feature type="compositionally biased region" description="Polar residues" evidence="1">
    <location>
        <begin position="173"/>
        <end position="183"/>
    </location>
</feature>
<dbReference type="OrthoDB" id="668540at2759"/>
<accession>A0A6G1FYJ1</accession>
<evidence type="ECO:0000313" key="4">
    <source>
        <dbReference type="RefSeq" id="XP_033532566.1"/>
    </source>
</evidence>
<feature type="region of interest" description="Disordered" evidence="1">
    <location>
        <begin position="1"/>
        <end position="56"/>
    </location>
</feature>
<protein>
    <submittedName>
        <fullName evidence="2 4">Uncharacterized protein</fullName>
    </submittedName>
</protein>
<evidence type="ECO:0000256" key="1">
    <source>
        <dbReference type="SAM" id="MobiDB-lite"/>
    </source>
</evidence>